<feature type="transmembrane region" description="Helical" evidence="2">
    <location>
        <begin position="5"/>
        <end position="23"/>
    </location>
</feature>
<name>A0A7Y0HME4_9CLOT</name>
<proteinExistence type="predicted"/>
<keyword evidence="2" id="KW-1133">Transmembrane helix</keyword>
<evidence type="ECO:0000313" key="4">
    <source>
        <dbReference type="Proteomes" id="UP000537131"/>
    </source>
</evidence>
<reference evidence="3 4" key="2">
    <citation type="submission" date="2020-06" db="EMBL/GenBank/DDBJ databases">
        <title>Complete Genome Sequence of Clostridium muelleri sp. nov. P21T, an Acid-Alcohol Producing Acetogen Isolated from Old Hay.</title>
        <authorList>
            <person name="Duncan K.E."/>
            <person name="Tanner R.S."/>
        </authorList>
    </citation>
    <scope>NUCLEOTIDE SEQUENCE [LARGE SCALE GENOMIC DNA]</scope>
    <source>
        <strain evidence="3 4">P21</strain>
    </source>
</reference>
<dbReference type="EMBL" id="JABBNI010000006">
    <property type="protein sequence ID" value="NMM61532.1"/>
    <property type="molecule type" value="Genomic_DNA"/>
</dbReference>
<feature type="compositionally biased region" description="Basic and acidic residues" evidence="1">
    <location>
        <begin position="54"/>
        <end position="69"/>
    </location>
</feature>
<evidence type="ECO:0000256" key="2">
    <source>
        <dbReference type="SAM" id="Phobius"/>
    </source>
</evidence>
<protein>
    <submittedName>
        <fullName evidence="3">Uncharacterized protein</fullName>
    </submittedName>
</protein>
<gene>
    <name evidence="3" type="ORF">HBE96_02245</name>
</gene>
<accession>A0A7Y0HME4</accession>
<reference evidence="3 4" key="1">
    <citation type="submission" date="2020-04" db="EMBL/GenBank/DDBJ databases">
        <authorList>
            <person name="Doyle D.A."/>
        </authorList>
    </citation>
    <scope>NUCLEOTIDE SEQUENCE [LARGE SCALE GENOMIC DNA]</scope>
    <source>
        <strain evidence="3 4">P21</strain>
    </source>
</reference>
<dbReference type="RefSeq" id="WP_169296145.1">
    <property type="nucleotide sequence ID" value="NZ_JABBNI010000006.1"/>
</dbReference>
<sequence>MKKRILSFVVILCTTICVGIMIYSSRIDVNENSIKGKVEVMNTNNKTNSAESKIQNDKNKGKSEEKSKDNITNSPQSKSKELISMTDSYKKNKMDMIADKIDEDKKEIFSQYDEKVDKENQRTKSNNDDKNNDNLNSEKDLPVFKVSRSKIKDSLTIADKEKLLSVGSKLSAVDYEKVNQYLKNGSDEDIKNTIKLLKQRLSDKDYGKVEQVVKKFINMESVNR</sequence>
<organism evidence="3 4">
    <name type="scientific">Clostridium muellerianum</name>
    <dbReference type="NCBI Taxonomy" id="2716538"/>
    <lineage>
        <taxon>Bacteria</taxon>
        <taxon>Bacillati</taxon>
        <taxon>Bacillota</taxon>
        <taxon>Clostridia</taxon>
        <taxon>Eubacteriales</taxon>
        <taxon>Clostridiaceae</taxon>
        <taxon>Clostridium</taxon>
    </lineage>
</organism>
<dbReference type="AlphaFoldDB" id="A0A7Y0HME4"/>
<keyword evidence="2" id="KW-0472">Membrane</keyword>
<keyword evidence="2" id="KW-0812">Transmembrane</keyword>
<evidence type="ECO:0000256" key="1">
    <source>
        <dbReference type="SAM" id="MobiDB-lite"/>
    </source>
</evidence>
<keyword evidence="4" id="KW-1185">Reference proteome</keyword>
<dbReference type="Proteomes" id="UP000537131">
    <property type="component" value="Unassembled WGS sequence"/>
</dbReference>
<comment type="caution">
    <text evidence="3">The sequence shown here is derived from an EMBL/GenBank/DDBJ whole genome shotgun (WGS) entry which is preliminary data.</text>
</comment>
<evidence type="ECO:0000313" key="3">
    <source>
        <dbReference type="EMBL" id="NMM61532.1"/>
    </source>
</evidence>
<feature type="region of interest" description="Disordered" evidence="1">
    <location>
        <begin position="45"/>
        <end position="83"/>
    </location>
</feature>
<feature type="region of interest" description="Disordered" evidence="1">
    <location>
        <begin position="113"/>
        <end position="140"/>
    </location>
</feature>